<feature type="compositionally biased region" description="Low complexity" evidence="1">
    <location>
        <begin position="30"/>
        <end position="42"/>
    </location>
</feature>
<comment type="caution">
    <text evidence="3">The sequence shown here is derived from an EMBL/GenBank/DDBJ whole genome shotgun (WGS) entry which is preliminary data.</text>
</comment>
<feature type="chain" id="PRO_5040376587" description="Ecp2 effector protein domain-containing protein" evidence="2">
    <location>
        <begin position="19"/>
        <end position="188"/>
    </location>
</feature>
<dbReference type="Proteomes" id="UP000696280">
    <property type="component" value="Unassembled WGS sequence"/>
</dbReference>
<sequence length="188" mass="20622">MHLLLFLTLLSWATQVFSTPASNGLNDLQSSSPSVSSPRVTSENLGLDLQSRSQPHQVNLTCCSDYDPEYWVSLWASAPAADFGAILDELLDPANEQVTVTAQPQKCRVISCRNYAVATFCNDNDDEYTIHKKELAPLIGAIKDGCGKAAKGFCGVLFALVDERKFHIQTVGWAHDCSLRPPRDDYSA</sequence>
<protein>
    <recommendedName>
        <fullName evidence="5">Ecp2 effector protein domain-containing protein</fullName>
    </recommendedName>
</protein>
<evidence type="ECO:0000256" key="2">
    <source>
        <dbReference type="SAM" id="SignalP"/>
    </source>
</evidence>
<dbReference type="AlphaFoldDB" id="A0A9N9KUM2"/>
<keyword evidence="2" id="KW-0732">Signal</keyword>
<keyword evidence="4" id="KW-1185">Reference proteome</keyword>
<proteinExistence type="predicted"/>
<dbReference type="EMBL" id="CAJVRL010000056">
    <property type="protein sequence ID" value="CAG8954209.1"/>
    <property type="molecule type" value="Genomic_DNA"/>
</dbReference>
<evidence type="ECO:0000313" key="4">
    <source>
        <dbReference type="Proteomes" id="UP000696280"/>
    </source>
</evidence>
<organism evidence="3 4">
    <name type="scientific">Hymenoscyphus fraxineus</name>
    <dbReference type="NCBI Taxonomy" id="746836"/>
    <lineage>
        <taxon>Eukaryota</taxon>
        <taxon>Fungi</taxon>
        <taxon>Dikarya</taxon>
        <taxon>Ascomycota</taxon>
        <taxon>Pezizomycotina</taxon>
        <taxon>Leotiomycetes</taxon>
        <taxon>Helotiales</taxon>
        <taxon>Helotiaceae</taxon>
        <taxon>Hymenoscyphus</taxon>
    </lineage>
</organism>
<feature type="signal peptide" evidence="2">
    <location>
        <begin position="1"/>
        <end position="18"/>
    </location>
</feature>
<name>A0A9N9KUM2_9HELO</name>
<evidence type="ECO:0000256" key="1">
    <source>
        <dbReference type="SAM" id="MobiDB-lite"/>
    </source>
</evidence>
<evidence type="ECO:0000313" key="3">
    <source>
        <dbReference type="EMBL" id="CAG8954209.1"/>
    </source>
</evidence>
<feature type="region of interest" description="Disordered" evidence="1">
    <location>
        <begin position="26"/>
        <end position="45"/>
    </location>
</feature>
<accession>A0A9N9KUM2</accession>
<gene>
    <name evidence="3" type="ORF">HYFRA_00005829</name>
</gene>
<evidence type="ECO:0008006" key="5">
    <source>
        <dbReference type="Google" id="ProtNLM"/>
    </source>
</evidence>
<reference evidence="3" key="1">
    <citation type="submission" date="2021-07" db="EMBL/GenBank/DDBJ databases">
        <authorList>
            <person name="Durling M."/>
        </authorList>
    </citation>
    <scope>NUCLEOTIDE SEQUENCE</scope>
</reference>